<dbReference type="AlphaFoldDB" id="A0AAV7UM13"/>
<evidence type="ECO:0000313" key="1">
    <source>
        <dbReference type="EMBL" id="KAJ1188738.1"/>
    </source>
</evidence>
<comment type="caution">
    <text evidence="1">The sequence shown here is derived from an EMBL/GenBank/DDBJ whole genome shotgun (WGS) entry which is preliminary data.</text>
</comment>
<keyword evidence="2" id="KW-1185">Reference proteome</keyword>
<reference evidence="1" key="1">
    <citation type="journal article" date="2022" name="bioRxiv">
        <title>Sequencing and chromosome-scale assembly of the giantPleurodeles waltlgenome.</title>
        <authorList>
            <person name="Brown T."/>
            <person name="Elewa A."/>
            <person name="Iarovenko S."/>
            <person name="Subramanian E."/>
            <person name="Araus A.J."/>
            <person name="Petzold A."/>
            <person name="Susuki M."/>
            <person name="Suzuki K.-i.T."/>
            <person name="Hayashi T."/>
            <person name="Toyoda A."/>
            <person name="Oliveira C."/>
            <person name="Osipova E."/>
            <person name="Leigh N.D."/>
            <person name="Simon A."/>
            <person name="Yun M.H."/>
        </authorList>
    </citation>
    <scope>NUCLEOTIDE SEQUENCE</scope>
    <source>
        <strain evidence="1">20211129_DDA</strain>
        <tissue evidence="1">Liver</tissue>
    </source>
</reference>
<dbReference type="Proteomes" id="UP001066276">
    <property type="component" value="Chromosome 3_1"/>
</dbReference>
<dbReference type="EMBL" id="JANPWB010000005">
    <property type="protein sequence ID" value="KAJ1188738.1"/>
    <property type="molecule type" value="Genomic_DNA"/>
</dbReference>
<name>A0AAV7UM13_PLEWA</name>
<accession>A0AAV7UM13</accession>
<evidence type="ECO:0000313" key="2">
    <source>
        <dbReference type="Proteomes" id="UP001066276"/>
    </source>
</evidence>
<organism evidence="1 2">
    <name type="scientific">Pleurodeles waltl</name>
    <name type="common">Iberian ribbed newt</name>
    <dbReference type="NCBI Taxonomy" id="8319"/>
    <lineage>
        <taxon>Eukaryota</taxon>
        <taxon>Metazoa</taxon>
        <taxon>Chordata</taxon>
        <taxon>Craniata</taxon>
        <taxon>Vertebrata</taxon>
        <taxon>Euteleostomi</taxon>
        <taxon>Amphibia</taxon>
        <taxon>Batrachia</taxon>
        <taxon>Caudata</taxon>
        <taxon>Salamandroidea</taxon>
        <taxon>Salamandridae</taxon>
        <taxon>Pleurodelinae</taxon>
        <taxon>Pleurodeles</taxon>
    </lineage>
</organism>
<sequence length="236" mass="24997">MTVTKACYQRGVAQDVVGVCSSSSPLQSASTSNRVWDQHQCSYRPGWRQESSVHEGGMGECPRSSGSRHVAGALSVEGEEVAGPPSPCGEVSLFNARGAHCAQCKVRRAPLVRTQVGSKFYHCLPPPLLTSFMGGTRGAAPSRGLTSVLSPGLTAQSRSSAMVVARRCALPGSPLCKFQIVCLLHSLLLFPPALSGRRSYEVASGRTSPLMMYARAGQSPEDPRDRRCSGCVGANM</sequence>
<gene>
    <name evidence="1" type="ORF">NDU88_005495</name>
</gene>
<protein>
    <submittedName>
        <fullName evidence="1">Uncharacterized protein</fullName>
    </submittedName>
</protein>
<proteinExistence type="predicted"/>